<evidence type="ECO:0000256" key="6">
    <source>
        <dbReference type="ARBA" id="ARBA00022833"/>
    </source>
</evidence>
<comment type="subcellular location">
    <subcellularLocation>
        <location evidence="11">Cytoplasm</location>
    </subcellularLocation>
</comment>
<evidence type="ECO:0000256" key="4">
    <source>
        <dbReference type="ARBA" id="ARBA00022723"/>
    </source>
</evidence>
<keyword evidence="14" id="KW-1185">Reference proteome</keyword>
<dbReference type="Pfam" id="PF02272">
    <property type="entry name" value="DHHA1"/>
    <property type="match status" value="1"/>
</dbReference>
<comment type="cofactor">
    <cofactor evidence="11">
        <name>Zn(2+)</name>
        <dbReference type="ChEBI" id="CHEBI:29105"/>
    </cofactor>
    <text evidence="11">Binds 1 zinc ion per subunit.</text>
</comment>
<dbReference type="GO" id="GO:0006419">
    <property type="term" value="P:alanyl-tRNA aminoacylation"/>
    <property type="evidence" value="ECO:0007669"/>
    <property type="project" value="UniProtKB-UniRule"/>
</dbReference>
<name>A0A367GR90_9SPHI</name>
<comment type="similarity">
    <text evidence="1 11">Belongs to the class-II aminoacyl-tRNA synthetase family.</text>
</comment>
<dbReference type="InterPro" id="IPR009000">
    <property type="entry name" value="Transl_B-barrel_sf"/>
</dbReference>
<dbReference type="Pfam" id="PF07973">
    <property type="entry name" value="tRNA_SAD"/>
    <property type="match status" value="1"/>
</dbReference>
<dbReference type="Proteomes" id="UP000253209">
    <property type="component" value="Unassembled WGS sequence"/>
</dbReference>
<dbReference type="InterPro" id="IPR018165">
    <property type="entry name" value="Ala-tRNA-synth_IIc_core"/>
</dbReference>
<evidence type="ECO:0000256" key="11">
    <source>
        <dbReference type="HAMAP-Rule" id="MF_00036"/>
    </source>
</evidence>
<dbReference type="Gene3D" id="2.40.30.130">
    <property type="match status" value="1"/>
</dbReference>
<dbReference type="FunFam" id="3.30.930.10:FF:000011">
    <property type="entry name" value="Alanine--tRNA ligase, cytoplasmic"/>
    <property type="match status" value="1"/>
</dbReference>
<dbReference type="SUPFAM" id="SSF50447">
    <property type="entry name" value="Translation proteins"/>
    <property type="match status" value="1"/>
</dbReference>
<dbReference type="InterPro" id="IPR018162">
    <property type="entry name" value="Ala-tRNA-ligase_IIc_anticod-bd"/>
</dbReference>
<dbReference type="InterPro" id="IPR003156">
    <property type="entry name" value="DHHA1_dom"/>
</dbReference>
<evidence type="ECO:0000256" key="9">
    <source>
        <dbReference type="ARBA" id="ARBA00022917"/>
    </source>
</evidence>
<dbReference type="GO" id="GO:0005524">
    <property type="term" value="F:ATP binding"/>
    <property type="evidence" value="ECO:0007669"/>
    <property type="project" value="UniProtKB-UniRule"/>
</dbReference>
<comment type="function">
    <text evidence="11">Catalyzes the attachment of alanine to tRNA(Ala) in a two-step reaction: alanine is first activated by ATP to form Ala-AMP and then transferred to the acceptor end of tRNA(Ala). Also edits incorrectly charged Ser-tRNA(Ala) and Gly-tRNA(Ala) via its editing domain.</text>
</comment>
<keyword evidence="2 11" id="KW-0820">tRNA-binding</keyword>
<dbReference type="FunFam" id="3.10.310.40:FF:000001">
    <property type="entry name" value="Alanine--tRNA ligase"/>
    <property type="match status" value="1"/>
</dbReference>
<dbReference type="CDD" id="cd00673">
    <property type="entry name" value="AlaRS_core"/>
    <property type="match status" value="1"/>
</dbReference>
<proteinExistence type="inferred from homology"/>
<keyword evidence="8 11" id="KW-0694">RNA-binding</keyword>
<keyword evidence="3 11" id="KW-0436">Ligase</keyword>
<comment type="catalytic activity">
    <reaction evidence="11">
        <text>tRNA(Ala) + L-alanine + ATP = L-alanyl-tRNA(Ala) + AMP + diphosphate</text>
        <dbReference type="Rhea" id="RHEA:12540"/>
        <dbReference type="Rhea" id="RHEA-COMP:9657"/>
        <dbReference type="Rhea" id="RHEA-COMP:9923"/>
        <dbReference type="ChEBI" id="CHEBI:30616"/>
        <dbReference type="ChEBI" id="CHEBI:33019"/>
        <dbReference type="ChEBI" id="CHEBI:57972"/>
        <dbReference type="ChEBI" id="CHEBI:78442"/>
        <dbReference type="ChEBI" id="CHEBI:78497"/>
        <dbReference type="ChEBI" id="CHEBI:456215"/>
        <dbReference type="EC" id="6.1.1.7"/>
    </reaction>
</comment>
<dbReference type="SUPFAM" id="SSF55186">
    <property type="entry name" value="ThrRS/AlaRS common domain"/>
    <property type="match status" value="1"/>
</dbReference>
<feature type="domain" description="Alanyl-transfer RNA synthetases family profile" evidence="12">
    <location>
        <begin position="1"/>
        <end position="710"/>
    </location>
</feature>
<dbReference type="EC" id="6.1.1.7" evidence="11"/>
<accession>A0A367GR90</accession>
<dbReference type="GO" id="GO:0000049">
    <property type="term" value="F:tRNA binding"/>
    <property type="evidence" value="ECO:0007669"/>
    <property type="project" value="UniProtKB-KW"/>
</dbReference>
<evidence type="ECO:0000256" key="8">
    <source>
        <dbReference type="ARBA" id="ARBA00022884"/>
    </source>
</evidence>
<dbReference type="SUPFAM" id="SSF101353">
    <property type="entry name" value="Putative anticodon-binding domain of alanyl-tRNA synthetase (AlaRS)"/>
    <property type="match status" value="1"/>
</dbReference>
<feature type="binding site" evidence="11">
    <location>
        <position position="563"/>
    </location>
    <ligand>
        <name>Zn(2+)</name>
        <dbReference type="ChEBI" id="CHEBI:29105"/>
    </ligand>
</feature>
<dbReference type="SUPFAM" id="SSF55681">
    <property type="entry name" value="Class II aaRS and biotin synthetases"/>
    <property type="match status" value="1"/>
</dbReference>
<dbReference type="InterPro" id="IPR018163">
    <property type="entry name" value="Thr/Ala-tRNA-synth_IIc_edit"/>
</dbReference>
<comment type="domain">
    <text evidence="11">Consists of three domains; the N-terminal catalytic domain, the editing domain and the C-terminal C-Ala domain. The editing domain removes incorrectly charged amino acids, while the C-Ala domain, along with tRNA(Ala), serves as a bridge to cooperatively bring together the editing and aminoacylation centers thus stimulating deacylation of misacylated tRNAs.</text>
</comment>
<dbReference type="AlphaFoldDB" id="A0A367GR90"/>
<dbReference type="SMART" id="SM00863">
    <property type="entry name" value="tRNA_SAD"/>
    <property type="match status" value="1"/>
</dbReference>
<dbReference type="InterPro" id="IPR023033">
    <property type="entry name" value="Ala_tRNA_ligase_euk/bac"/>
</dbReference>
<keyword evidence="11" id="KW-0963">Cytoplasm</keyword>
<sequence length="874" mass="97308">MTANEIRKAFLDFFASKGHAIVPSAPIVIKNDPTLMFTNAGMNQFKDIFLGEATAKSPRAADTQRCLRVSGKHNDLEEVGIDTYHHTMFEMLGNWSFGDYFKNEAIAWSWDLLTVVYKLPKDRLYVSYFEGDEKEGLEKDTETFNLWKAFVDESHILPGNKKDNFWEMGETGPCGPCTEIHYDSRPDSERAQVDGATLVNADHDQVIEIWNNVFMQFNRLKDGSLQQLPAKHVDTGMGFERLVRVLQGKTSNYDSDIFQPIIQYIADKSGKAYNGKSTPGSDGWNEAVAMRVLADHIRAISFAIADGQLPSNNKAGYVIRRILRRAVRYSYQYLGFKEPFLNQLVPLLADQFKGVFDELYSQKDFVQKVVMEEELSFLRTLGRGIQIVEQFTENITGQQAFELYDTYGFPLDLTELIAREKGLSVDLEGFAKSLDQQKSRSRAATAIDTGDWVVLKDDDTVEFTGYDECETISHITKYRKVAAKGKEQYQLVLDKTPFYAESGGQVGDKGELVFPNGDVIYITDTKKENGLTVHFADELPADLSDALTAIVEPALRLSTEANHSATHLLHAAMKQVLGTHVNQKGSLVNADYLRFDFSHFSKVTEDEIARIEAIVNQKIRENIDLKEERNVPYDIAIKSGVTALFGEKYGDFVRVITFDDEFSKELCGGTHVKATGQIGFFKIIAESAVAAGVRRIEAITGVAAENYITLQSNLIQQLKDQLKNPKDLVKSVEGLLNENNRLKKELEKSLLEKSSGLKHQLAKQAENVNGISFIAQKVELPNAEAVKNLAYSLKDIVPNLFLVLAAEIDGKPNLTVMIAENLVKEKGLNAGSIIRELAKEIQGGGGGQPFYATAGGKDASGLNNALNKARGFLA</sequence>
<dbReference type="InterPro" id="IPR018164">
    <property type="entry name" value="Ala-tRNA-synth_IIc_N"/>
</dbReference>
<dbReference type="FunFam" id="3.30.980.10:FF:000004">
    <property type="entry name" value="Alanine--tRNA ligase, cytoplasmic"/>
    <property type="match status" value="1"/>
</dbReference>
<dbReference type="Gene3D" id="3.30.980.10">
    <property type="entry name" value="Threonyl-trna Synthetase, Chain A, domain 2"/>
    <property type="match status" value="1"/>
</dbReference>
<dbReference type="EMBL" id="QGDC01000002">
    <property type="protein sequence ID" value="RCH55989.1"/>
    <property type="molecule type" value="Genomic_DNA"/>
</dbReference>
<comment type="caution">
    <text evidence="13">The sequence shown here is derived from an EMBL/GenBank/DDBJ whole genome shotgun (WGS) entry which is preliminary data.</text>
</comment>
<evidence type="ECO:0000256" key="3">
    <source>
        <dbReference type="ARBA" id="ARBA00022598"/>
    </source>
</evidence>
<dbReference type="Pfam" id="PF01411">
    <property type="entry name" value="tRNA-synt_2c"/>
    <property type="match status" value="1"/>
</dbReference>
<dbReference type="RefSeq" id="WP_114004026.1">
    <property type="nucleotide sequence ID" value="NZ_QGDC01000002.1"/>
</dbReference>
<keyword evidence="9 11" id="KW-0648">Protein biosynthesis</keyword>
<dbReference type="Gene3D" id="3.30.54.20">
    <property type="match status" value="1"/>
</dbReference>
<dbReference type="OrthoDB" id="9803884at2"/>
<keyword evidence="5 11" id="KW-0547">Nucleotide-binding</keyword>
<dbReference type="HAMAP" id="MF_00036_B">
    <property type="entry name" value="Ala_tRNA_synth_B"/>
    <property type="match status" value="1"/>
</dbReference>
<organism evidence="13 14">
    <name type="scientific">Mucilaginibacter hurinus</name>
    <dbReference type="NCBI Taxonomy" id="2201324"/>
    <lineage>
        <taxon>Bacteria</taxon>
        <taxon>Pseudomonadati</taxon>
        <taxon>Bacteroidota</taxon>
        <taxon>Sphingobacteriia</taxon>
        <taxon>Sphingobacteriales</taxon>
        <taxon>Sphingobacteriaceae</taxon>
        <taxon>Mucilaginibacter</taxon>
    </lineage>
</organism>
<feature type="binding site" evidence="11">
    <location>
        <position position="567"/>
    </location>
    <ligand>
        <name>Zn(2+)</name>
        <dbReference type="ChEBI" id="CHEBI:29105"/>
    </ligand>
</feature>
<dbReference type="GO" id="GO:0004813">
    <property type="term" value="F:alanine-tRNA ligase activity"/>
    <property type="evidence" value="ECO:0007669"/>
    <property type="project" value="UniProtKB-UniRule"/>
</dbReference>
<dbReference type="PANTHER" id="PTHR11777:SF9">
    <property type="entry name" value="ALANINE--TRNA LIGASE, CYTOPLASMIC"/>
    <property type="match status" value="1"/>
</dbReference>
<dbReference type="InterPro" id="IPR050058">
    <property type="entry name" value="Ala-tRNA_ligase"/>
</dbReference>
<evidence type="ECO:0000256" key="7">
    <source>
        <dbReference type="ARBA" id="ARBA00022840"/>
    </source>
</evidence>
<dbReference type="InterPro" id="IPR045864">
    <property type="entry name" value="aa-tRNA-synth_II/BPL/LPL"/>
</dbReference>
<reference evidence="13 14" key="1">
    <citation type="submission" date="2018-05" db="EMBL/GenBank/DDBJ databases">
        <title>Mucilaginibacter hurinus sp. nov., isolated from briquette warehouse soil.</title>
        <authorList>
            <person name="Choi L."/>
        </authorList>
    </citation>
    <scope>NUCLEOTIDE SEQUENCE [LARGE SCALE GENOMIC DNA]</scope>
    <source>
        <strain evidence="13 14">ZR32</strain>
    </source>
</reference>
<feature type="binding site" evidence="11">
    <location>
        <position position="667"/>
    </location>
    <ligand>
        <name>Zn(2+)</name>
        <dbReference type="ChEBI" id="CHEBI:29105"/>
    </ligand>
</feature>
<protein>
    <recommendedName>
        <fullName evidence="11">Alanine--tRNA ligase</fullName>
        <ecNumber evidence="11">6.1.1.7</ecNumber>
    </recommendedName>
    <alternativeName>
        <fullName evidence="11">Alanyl-tRNA synthetase</fullName>
        <shortName evidence="11">AlaRS</shortName>
    </alternativeName>
</protein>
<evidence type="ECO:0000313" key="14">
    <source>
        <dbReference type="Proteomes" id="UP000253209"/>
    </source>
</evidence>
<evidence type="ECO:0000259" key="12">
    <source>
        <dbReference type="PROSITE" id="PS50860"/>
    </source>
</evidence>
<dbReference type="Gene3D" id="3.30.930.10">
    <property type="entry name" value="Bira Bifunctional Protein, Domain 2"/>
    <property type="match status" value="1"/>
</dbReference>
<dbReference type="GO" id="GO:0002161">
    <property type="term" value="F:aminoacyl-tRNA deacylase activity"/>
    <property type="evidence" value="ECO:0007669"/>
    <property type="project" value="TreeGrafter"/>
</dbReference>
<evidence type="ECO:0000256" key="5">
    <source>
        <dbReference type="ARBA" id="ARBA00022741"/>
    </source>
</evidence>
<dbReference type="PRINTS" id="PR00980">
    <property type="entry name" value="TRNASYNTHALA"/>
</dbReference>
<dbReference type="GO" id="GO:0008270">
    <property type="term" value="F:zinc ion binding"/>
    <property type="evidence" value="ECO:0007669"/>
    <property type="project" value="UniProtKB-UniRule"/>
</dbReference>
<gene>
    <name evidence="11" type="primary">alaS</name>
    <name evidence="13" type="ORF">DJ568_04370</name>
</gene>
<dbReference type="InterPro" id="IPR002318">
    <property type="entry name" value="Ala-tRNA-lgiase_IIc"/>
</dbReference>
<evidence type="ECO:0000256" key="1">
    <source>
        <dbReference type="ARBA" id="ARBA00008226"/>
    </source>
</evidence>
<dbReference type="GO" id="GO:0005737">
    <property type="term" value="C:cytoplasm"/>
    <property type="evidence" value="ECO:0007669"/>
    <property type="project" value="UniProtKB-SubCell"/>
</dbReference>
<evidence type="ECO:0000313" key="13">
    <source>
        <dbReference type="EMBL" id="RCH55989.1"/>
    </source>
</evidence>
<keyword evidence="7 11" id="KW-0067">ATP-binding</keyword>
<evidence type="ECO:0000256" key="2">
    <source>
        <dbReference type="ARBA" id="ARBA00022555"/>
    </source>
</evidence>
<evidence type="ECO:0000256" key="10">
    <source>
        <dbReference type="ARBA" id="ARBA00023146"/>
    </source>
</evidence>
<keyword evidence="4 11" id="KW-0479">Metal-binding</keyword>
<keyword evidence="6 11" id="KW-0862">Zinc</keyword>
<dbReference type="PANTHER" id="PTHR11777">
    <property type="entry name" value="ALANYL-TRNA SYNTHETASE"/>
    <property type="match status" value="1"/>
</dbReference>
<feature type="binding site" evidence="11">
    <location>
        <position position="671"/>
    </location>
    <ligand>
        <name>Zn(2+)</name>
        <dbReference type="ChEBI" id="CHEBI:29105"/>
    </ligand>
</feature>
<dbReference type="NCBIfam" id="TIGR00344">
    <property type="entry name" value="alaS"/>
    <property type="match status" value="1"/>
</dbReference>
<dbReference type="PROSITE" id="PS50860">
    <property type="entry name" value="AA_TRNA_LIGASE_II_ALA"/>
    <property type="match status" value="1"/>
</dbReference>
<dbReference type="Gene3D" id="3.10.310.40">
    <property type="match status" value="1"/>
</dbReference>
<keyword evidence="10 11" id="KW-0030">Aminoacyl-tRNA synthetase</keyword>
<dbReference type="InterPro" id="IPR012947">
    <property type="entry name" value="tRNA_SAD"/>
</dbReference>